<evidence type="ECO:0000313" key="7">
    <source>
        <dbReference type="Proteomes" id="UP000444721"/>
    </source>
</evidence>
<dbReference type="AlphaFoldDB" id="A0A6A5BR20"/>
<dbReference type="Pfam" id="PF25573">
    <property type="entry name" value="TPR_PSMD3_N"/>
    <property type="match status" value="2"/>
</dbReference>
<dbReference type="GO" id="GO:0008541">
    <property type="term" value="C:proteasome regulatory particle, lid subcomplex"/>
    <property type="evidence" value="ECO:0007669"/>
    <property type="project" value="TreeGrafter"/>
</dbReference>
<organism evidence="6 7">
    <name type="scientific">Naegleria fowleri</name>
    <name type="common">Brain eating amoeba</name>
    <dbReference type="NCBI Taxonomy" id="5763"/>
    <lineage>
        <taxon>Eukaryota</taxon>
        <taxon>Discoba</taxon>
        <taxon>Heterolobosea</taxon>
        <taxon>Tetramitia</taxon>
        <taxon>Eutetramitia</taxon>
        <taxon>Vahlkampfiidae</taxon>
        <taxon>Naegleria</taxon>
    </lineage>
</organism>
<dbReference type="InterPro" id="IPR000717">
    <property type="entry name" value="PCI_dom"/>
</dbReference>
<feature type="domain" description="N-acetyltransferase" evidence="5">
    <location>
        <begin position="7"/>
        <end position="160"/>
    </location>
</feature>
<proteinExistence type="inferred from homology"/>
<dbReference type="Gene3D" id="3.40.630.30">
    <property type="match status" value="1"/>
</dbReference>
<accession>A0A6A5BR20</accession>
<gene>
    <name evidence="6" type="ORF">FDP41_005192</name>
</gene>
<dbReference type="PANTHER" id="PTHR10758">
    <property type="entry name" value="26S PROTEASOME NON-ATPASE REGULATORY SUBUNIT 3/COP9 SIGNALOSOME COMPLEX SUBUNIT 3"/>
    <property type="match status" value="1"/>
</dbReference>
<dbReference type="SUPFAM" id="SSF46785">
    <property type="entry name" value="Winged helix' DNA-binding domain"/>
    <property type="match status" value="1"/>
</dbReference>
<evidence type="ECO:0000259" key="5">
    <source>
        <dbReference type="PROSITE" id="PS51186"/>
    </source>
</evidence>
<dbReference type="InterPro" id="IPR000182">
    <property type="entry name" value="GNAT_dom"/>
</dbReference>
<name>A0A6A5BR20_NAEFO</name>
<dbReference type="PANTHER" id="PTHR10758:SF2">
    <property type="entry name" value="26S PROTEASOME NON-ATPASE REGULATORY SUBUNIT 3"/>
    <property type="match status" value="1"/>
</dbReference>
<dbReference type="GO" id="GO:0042176">
    <property type="term" value="P:regulation of protein catabolic process"/>
    <property type="evidence" value="ECO:0007669"/>
    <property type="project" value="InterPro"/>
</dbReference>
<dbReference type="PROSITE" id="PS51186">
    <property type="entry name" value="GNAT"/>
    <property type="match status" value="1"/>
</dbReference>
<evidence type="ECO:0008006" key="8">
    <source>
        <dbReference type="Google" id="ProtNLM"/>
    </source>
</evidence>
<feature type="region of interest" description="Disordered" evidence="3">
    <location>
        <begin position="173"/>
        <end position="234"/>
    </location>
</feature>
<reference evidence="6 7" key="1">
    <citation type="journal article" date="2019" name="Sci. Rep.">
        <title>Nanopore sequencing improves the draft genome of the human pathogenic amoeba Naegleria fowleri.</title>
        <authorList>
            <person name="Liechti N."/>
            <person name="Schurch N."/>
            <person name="Bruggmann R."/>
            <person name="Wittwer M."/>
        </authorList>
    </citation>
    <scope>NUCLEOTIDE SEQUENCE [LARGE SCALE GENOMIC DNA]</scope>
    <source>
        <strain evidence="6 7">ATCC 30894</strain>
    </source>
</reference>
<dbReference type="CDD" id="cd04301">
    <property type="entry name" value="NAT_SF"/>
    <property type="match status" value="1"/>
</dbReference>
<evidence type="ECO:0000256" key="2">
    <source>
        <dbReference type="ARBA" id="ARBA00022942"/>
    </source>
</evidence>
<dbReference type="InterPro" id="IPR013586">
    <property type="entry name" value="PSMD3_C"/>
</dbReference>
<dbReference type="GO" id="GO:0030234">
    <property type="term" value="F:enzyme regulator activity"/>
    <property type="evidence" value="ECO:0007669"/>
    <property type="project" value="InterPro"/>
</dbReference>
<evidence type="ECO:0000256" key="3">
    <source>
        <dbReference type="SAM" id="MobiDB-lite"/>
    </source>
</evidence>
<evidence type="ECO:0000256" key="1">
    <source>
        <dbReference type="ARBA" id="ARBA00007912"/>
    </source>
</evidence>
<dbReference type="VEuPathDB" id="AmoebaDB:FDP41_005192"/>
<evidence type="ECO:0000313" key="6">
    <source>
        <dbReference type="EMBL" id="KAF0975865.1"/>
    </source>
</evidence>
<comment type="similarity">
    <text evidence="1">Belongs to the proteasome subunit S3 family.</text>
</comment>
<dbReference type="Pfam" id="PF08375">
    <property type="entry name" value="Rpn3_C"/>
    <property type="match status" value="1"/>
</dbReference>
<feature type="domain" description="PCI" evidence="4">
    <location>
        <begin position="449"/>
        <end position="658"/>
    </location>
</feature>
<dbReference type="GO" id="GO:0006511">
    <property type="term" value="P:ubiquitin-dependent protein catabolic process"/>
    <property type="evidence" value="ECO:0007669"/>
    <property type="project" value="TreeGrafter"/>
</dbReference>
<dbReference type="SMART" id="SM00088">
    <property type="entry name" value="PINT"/>
    <property type="match status" value="1"/>
</dbReference>
<keyword evidence="7" id="KW-1185">Reference proteome</keyword>
<comment type="caution">
    <text evidence="6">The sequence shown here is derived from an EMBL/GenBank/DDBJ whole genome shotgun (WGS) entry which is preliminary data.</text>
</comment>
<feature type="compositionally biased region" description="Low complexity" evidence="3">
    <location>
        <begin position="180"/>
        <end position="196"/>
    </location>
</feature>
<dbReference type="InterPro" id="IPR036390">
    <property type="entry name" value="WH_DNA-bd_sf"/>
</dbReference>
<dbReference type="InterPro" id="IPR050756">
    <property type="entry name" value="CSN3"/>
</dbReference>
<dbReference type="GeneID" id="68112410"/>
<dbReference type="RefSeq" id="XP_044560578.1">
    <property type="nucleotide sequence ID" value="XM_044708690.1"/>
</dbReference>
<dbReference type="PROSITE" id="PS50250">
    <property type="entry name" value="PCI"/>
    <property type="match status" value="1"/>
</dbReference>
<feature type="compositionally biased region" description="Low complexity" evidence="3">
    <location>
        <begin position="217"/>
        <end position="226"/>
    </location>
</feature>
<dbReference type="InterPro" id="IPR016181">
    <property type="entry name" value="Acyl_CoA_acyltransferase"/>
</dbReference>
<dbReference type="SMART" id="SM00753">
    <property type="entry name" value="PAM"/>
    <property type="match status" value="1"/>
</dbReference>
<dbReference type="OrthoDB" id="1713558at2759"/>
<keyword evidence="2" id="KW-0647">Proteasome</keyword>
<dbReference type="GO" id="GO:0016747">
    <property type="term" value="F:acyltransferase activity, transferring groups other than amino-acyl groups"/>
    <property type="evidence" value="ECO:0007669"/>
    <property type="project" value="InterPro"/>
</dbReference>
<evidence type="ECO:0000259" key="4">
    <source>
        <dbReference type="PROSITE" id="PS50250"/>
    </source>
</evidence>
<dbReference type="SUPFAM" id="SSF55729">
    <property type="entry name" value="Acyl-CoA N-acyltransferases (Nat)"/>
    <property type="match status" value="1"/>
</dbReference>
<dbReference type="Pfam" id="PF01399">
    <property type="entry name" value="PCI"/>
    <property type="match status" value="1"/>
</dbReference>
<protein>
    <recommendedName>
        <fullName evidence="8">PCI domain-containing protein</fullName>
    </recommendedName>
</protein>
<dbReference type="Proteomes" id="UP000444721">
    <property type="component" value="Unassembled WGS sequence"/>
</dbReference>
<dbReference type="InterPro" id="IPR057985">
    <property type="entry name" value="TPR_PSMD3_N"/>
</dbReference>
<dbReference type="VEuPathDB" id="AmoebaDB:NfTy_052330"/>
<dbReference type="Gene3D" id="1.25.40.570">
    <property type="match status" value="1"/>
</dbReference>
<feature type="region of interest" description="Disordered" evidence="3">
    <location>
        <begin position="476"/>
        <end position="500"/>
    </location>
</feature>
<dbReference type="VEuPathDB" id="AmoebaDB:NF0104370"/>
<dbReference type="Pfam" id="PF13508">
    <property type="entry name" value="Acetyltransf_7"/>
    <property type="match status" value="1"/>
</dbReference>
<dbReference type="EMBL" id="VFQX01000043">
    <property type="protein sequence ID" value="KAF0975865.1"/>
    <property type="molecule type" value="Genomic_DNA"/>
</dbReference>
<sequence>MSTIKALLLHEHWNQYIDETVQLIIDEWPSSHSVRKSMLLNDKTQLEQHHNNFVPVSVILIEESEMSSSTSSKVVAHAKLIQSQHNTFIIETVVTRKDKRGSGYGRRVMEELYNYAKTHLPQGSILYLSTKITTFYEKCGFERCEAPESFGKVCSSLNTQQIHSLSNMLAKRFQQPPPTCSNSSSTSSSEIPLPTSDPSRMTIKDTTTSDAEMKDVTSSTTSETTTPANPQEELELVIRGELKDQLKMIAKSVQQDDLDNDRKQMRAFRLFYNKLRRQITDKILVGILKELKCAHLVSYIEETIEMQDEEQKPIPEAEVYLWLITIIFLTDKKQYNRAYACAYDCIKYQHVLEKQQRSRSMNFLFSKVYFYFSFIHEKLHTVSNNEFRNILLGRLRSCTLAHDHWSQFVILNCLLRSYLQDKLVEQANKLLKTVSIDQTIGHVDNNQLARYYYYKGRIQAIQLDYSEAYNSLQTALRKAPSAQPNKPKTQKEGTEQSNLSKRNVGRGFRIHANKLLIVVSLLMGHIPDRSLFVNTLEATNDNVTLAQLKPYYELTQQVRLGNVNGFETIVEKYRDQYIADDNLTLINRIRQNVIRTGLKSIIKAYSRISFADVSKKLNLTDTDVNDVQGIVAKAIKDGIIDAKIDEQAQSVDTAKNQDVYQTSEPAEEFDKRIQFCLSCRSQCIKAMRYREEKKKKPTVDQDESLHLDVDEIVDEVDDDIMED</sequence>
<dbReference type="VEuPathDB" id="AmoebaDB:NF0104380"/>